<evidence type="ECO:0000256" key="10">
    <source>
        <dbReference type="ARBA" id="ARBA00029606"/>
    </source>
</evidence>
<comment type="function">
    <text evidence="8">Part of the SNAPc complex required for the transcription of both RNA polymerase II and III small-nuclear RNA genes. Binds to the proximal sequence element (PSE), a non-TATA-box basal promoter element common to these 2 types of genes. Recruits TBP and BRF2 to the U6 snRNA TATA box.</text>
</comment>
<keyword evidence="4" id="KW-0805">Transcription regulation</keyword>
<dbReference type="PANTHER" id="PTHR13421:SF16">
    <property type="entry name" value="SNRNA-ACTIVATING PROTEIN COMPLEX SUBUNIT 3"/>
    <property type="match status" value="1"/>
</dbReference>
<gene>
    <name evidence="11" type="ORF">DPMN_110390</name>
</gene>
<dbReference type="EMBL" id="JAIWYP010000004">
    <property type="protein sequence ID" value="KAH3837012.1"/>
    <property type="molecule type" value="Genomic_DNA"/>
</dbReference>
<evidence type="ECO:0000256" key="8">
    <source>
        <dbReference type="ARBA" id="ARBA00025193"/>
    </source>
</evidence>
<keyword evidence="5" id="KW-0238">DNA-binding</keyword>
<dbReference type="GO" id="GO:0019185">
    <property type="term" value="C:snRNA-activating protein complex"/>
    <property type="evidence" value="ECO:0007669"/>
    <property type="project" value="TreeGrafter"/>
</dbReference>
<evidence type="ECO:0000256" key="6">
    <source>
        <dbReference type="ARBA" id="ARBA00023163"/>
    </source>
</evidence>
<evidence type="ECO:0000256" key="1">
    <source>
        <dbReference type="ARBA" id="ARBA00004123"/>
    </source>
</evidence>
<dbReference type="OrthoDB" id="46583at2759"/>
<evidence type="ECO:0000256" key="7">
    <source>
        <dbReference type="ARBA" id="ARBA00023242"/>
    </source>
</evidence>
<keyword evidence="6" id="KW-0804">Transcription</keyword>
<evidence type="ECO:0000256" key="4">
    <source>
        <dbReference type="ARBA" id="ARBA00023015"/>
    </source>
</evidence>
<dbReference type="GO" id="GO:0042795">
    <property type="term" value="P:snRNA transcription by RNA polymerase II"/>
    <property type="evidence" value="ECO:0007669"/>
    <property type="project" value="TreeGrafter"/>
</dbReference>
<proteinExistence type="inferred from homology"/>
<dbReference type="PANTHER" id="PTHR13421">
    <property type="entry name" value="SNRNA-ACTIVATING PROTEIN COMPLEX SUBUNIT 3"/>
    <property type="match status" value="1"/>
</dbReference>
<comment type="subcellular location">
    <subcellularLocation>
        <location evidence="1">Nucleus</location>
    </subcellularLocation>
</comment>
<accession>A0A9D4KCW7</accession>
<evidence type="ECO:0000256" key="9">
    <source>
        <dbReference type="ARBA" id="ARBA00025958"/>
    </source>
</evidence>
<dbReference type="GO" id="GO:0003681">
    <property type="term" value="F:bent DNA binding"/>
    <property type="evidence" value="ECO:0007669"/>
    <property type="project" value="TreeGrafter"/>
</dbReference>
<reference evidence="11" key="1">
    <citation type="journal article" date="2019" name="bioRxiv">
        <title>The Genome of the Zebra Mussel, Dreissena polymorpha: A Resource for Invasive Species Research.</title>
        <authorList>
            <person name="McCartney M.A."/>
            <person name="Auch B."/>
            <person name="Kono T."/>
            <person name="Mallez S."/>
            <person name="Zhang Y."/>
            <person name="Obille A."/>
            <person name="Becker A."/>
            <person name="Abrahante J.E."/>
            <person name="Garbe J."/>
            <person name="Badalamenti J.P."/>
            <person name="Herman A."/>
            <person name="Mangelson H."/>
            <person name="Liachko I."/>
            <person name="Sullivan S."/>
            <person name="Sone E.D."/>
            <person name="Koren S."/>
            <person name="Silverstein K.A.T."/>
            <person name="Beckman K.B."/>
            <person name="Gohl D.M."/>
        </authorList>
    </citation>
    <scope>NUCLEOTIDE SEQUENCE</scope>
    <source>
        <strain evidence="11">Duluth1</strain>
        <tissue evidence="11">Whole animal</tissue>
    </source>
</reference>
<dbReference type="GO" id="GO:0000978">
    <property type="term" value="F:RNA polymerase II cis-regulatory region sequence-specific DNA binding"/>
    <property type="evidence" value="ECO:0007669"/>
    <property type="project" value="TreeGrafter"/>
</dbReference>
<evidence type="ECO:0000256" key="2">
    <source>
        <dbReference type="ARBA" id="ARBA00010410"/>
    </source>
</evidence>
<reference evidence="11" key="2">
    <citation type="submission" date="2020-11" db="EMBL/GenBank/DDBJ databases">
        <authorList>
            <person name="McCartney M.A."/>
            <person name="Auch B."/>
            <person name="Kono T."/>
            <person name="Mallez S."/>
            <person name="Becker A."/>
            <person name="Gohl D.M."/>
            <person name="Silverstein K.A.T."/>
            <person name="Koren S."/>
            <person name="Bechman K.B."/>
            <person name="Herman A."/>
            <person name="Abrahante J.E."/>
            <person name="Garbe J."/>
        </authorList>
    </citation>
    <scope>NUCLEOTIDE SEQUENCE</scope>
    <source>
        <strain evidence="11">Duluth1</strain>
        <tissue evidence="11">Whole animal</tissue>
    </source>
</reference>
<dbReference type="GO" id="GO:0001006">
    <property type="term" value="F:RNA polymerase III type 3 promoter sequence-specific DNA binding"/>
    <property type="evidence" value="ECO:0007669"/>
    <property type="project" value="TreeGrafter"/>
</dbReference>
<dbReference type="GO" id="GO:0042796">
    <property type="term" value="P:snRNA transcription by RNA polymerase III"/>
    <property type="evidence" value="ECO:0007669"/>
    <property type="project" value="TreeGrafter"/>
</dbReference>
<name>A0A9D4KCW7_DREPO</name>
<keyword evidence="7" id="KW-0539">Nucleus</keyword>
<organism evidence="11 12">
    <name type="scientific">Dreissena polymorpha</name>
    <name type="common">Zebra mussel</name>
    <name type="synonym">Mytilus polymorpha</name>
    <dbReference type="NCBI Taxonomy" id="45954"/>
    <lineage>
        <taxon>Eukaryota</taxon>
        <taxon>Metazoa</taxon>
        <taxon>Spiralia</taxon>
        <taxon>Lophotrochozoa</taxon>
        <taxon>Mollusca</taxon>
        <taxon>Bivalvia</taxon>
        <taxon>Autobranchia</taxon>
        <taxon>Heteroconchia</taxon>
        <taxon>Euheterodonta</taxon>
        <taxon>Imparidentia</taxon>
        <taxon>Neoheterodontei</taxon>
        <taxon>Myida</taxon>
        <taxon>Dreissenoidea</taxon>
        <taxon>Dreissenidae</taxon>
        <taxon>Dreissena</taxon>
    </lineage>
</organism>
<dbReference type="GO" id="GO:0005634">
    <property type="term" value="C:nucleus"/>
    <property type="evidence" value="ECO:0007669"/>
    <property type="project" value="UniProtKB-SubCell"/>
</dbReference>
<comment type="similarity">
    <text evidence="2">Belongs to the SNAPC3/SRD2 family.</text>
</comment>
<evidence type="ECO:0000256" key="5">
    <source>
        <dbReference type="ARBA" id="ARBA00023125"/>
    </source>
</evidence>
<evidence type="ECO:0000313" key="12">
    <source>
        <dbReference type="Proteomes" id="UP000828390"/>
    </source>
</evidence>
<dbReference type="InterPro" id="IPR022042">
    <property type="entry name" value="snRNA-activating_su3"/>
</dbReference>
<comment type="caution">
    <text evidence="11">The sequence shown here is derived from an EMBL/GenBank/DDBJ whole genome shotgun (WGS) entry which is preliminary data.</text>
</comment>
<dbReference type="AlphaFoldDB" id="A0A9D4KCW7"/>
<evidence type="ECO:0000313" key="11">
    <source>
        <dbReference type="EMBL" id="KAH3837012.1"/>
    </source>
</evidence>
<comment type="subunit">
    <text evidence="9">Part of the SNAPc complex composed of 5 subunits: SNAPC1, SNAPC2, SNAPC3, SNAPC4 and SNAPC5. SNAPC3 interacts with SNAPC1.</text>
</comment>
<sequence length="389" mass="45585">MAKRYGFDISETINIREFLSKWDNALYLSCAQEPIKSPEMIAKAMNMSIENVKELETVCSLDQLNKPGTTVQSRWESLVEIPDDVNLFCTRFQAQELERRSNKNYNLQVMRKFKYKMYDQYPTTNLSGIMLNSDRDVPEECQVIYPDVVITAHIHRGVKTFIKEREEEAHGKLEQLLLTNTMLVLGRQKLTDLRDVIRCANDLVIAGDASENPDVESQEYAKDIFKSGLFFIHNTFYNDLREQDCRDYSQVIRDWGAGQGRNMGPYEVKKMEDVTFLDLTLQLGRPYLYLHQGDCEHIIIFSDIRLLTKEHSQDVREYPYLLNKCRRARTLCRVCSKQAARWITYGSEFAPENPCFFCDVCFRALHYDENNKKVSRFEAYRFFDHHAVV</sequence>
<keyword evidence="12" id="KW-1185">Reference proteome</keyword>
<dbReference type="Proteomes" id="UP000828390">
    <property type="component" value="Unassembled WGS sequence"/>
</dbReference>
<dbReference type="GO" id="GO:0001046">
    <property type="term" value="F:core promoter sequence-specific DNA binding"/>
    <property type="evidence" value="ECO:0007669"/>
    <property type="project" value="TreeGrafter"/>
</dbReference>
<dbReference type="Pfam" id="PF12251">
    <property type="entry name" value="SNAPC3"/>
    <property type="match status" value="1"/>
</dbReference>
<evidence type="ECO:0000256" key="3">
    <source>
        <dbReference type="ARBA" id="ARBA00013634"/>
    </source>
</evidence>
<protein>
    <recommendedName>
        <fullName evidence="3">snRNA-activating protein complex subunit 3</fullName>
    </recommendedName>
    <alternativeName>
        <fullName evidence="10">Small nuclear RNA-activating complex polypeptide 3</fullName>
    </alternativeName>
</protein>